<dbReference type="FunFam" id="3.40.50.1860:FF:000002">
    <property type="entry name" value="Glutamate racemase"/>
    <property type="match status" value="1"/>
</dbReference>
<comment type="caution">
    <text evidence="9">The sequence shown here is derived from an EMBL/GenBank/DDBJ whole genome shotgun (WGS) entry which is preliminary data.</text>
</comment>
<dbReference type="GO" id="GO:0008360">
    <property type="term" value="P:regulation of cell shape"/>
    <property type="evidence" value="ECO:0007669"/>
    <property type="project" value="UniProtKB-KW"/>
</dbReference>
<dbReference type="EC" id="5.1.1.3" evidence="2 8"/>
<keyword evidence="10" id="KW-1185">Reference proteome</keyword>
<sequence>MNNAPIGIFDSGVGGLTVARSILEQLPHEEILYVGDTAHVPYGTKSISEVRGYALDIMDKLVERGVKALVIACNTASSAVLEEARNLYSIPVFEVVEPAARNAAALSPSGRIGVLATPATIRSGSYNKVLSRFPNVQVFSQACPALVDMVEAGQTSGPEVIAQVSEYVKPLQDAEVDTVILGCTHYPLLKGAISYVMGPGVNLVSSSDASTESVYRYITDSGEGRDPQMPEPKHEFMITDASENFTEMAKRFIGPAVRSVTVIGDQSAHTKPHGTEGKPS</sequence>
<dbReference type="PROSITE" id="PS00923">
    <property type="entry name" value="ASP_GLU_RACEMASE_1"/>
    <property type="match status" value="1"/>
</dbReference>
<dbReference type="HAMAP" id="MF_00258">
    <property type="entry name" value="Glu_racemase"/>
    <property type="match status" value="1"/>
</dbReference>
<dbReference type="Pfam" id="PF01177">
    <property type="entry name" value="Asp_Glu_race"/>
    <property type="match status" value="1"/>
</dbReference>
<evidence type="ECO:0000256" key="8">
    <source>
        <dbReference type="HAMAP-Rule" id="MF_00258"/>
    </source>
</evidence>
<dbReference type="EMBL" id="MPDM01000006">
    <property type="protein sequence ID" value="OKL48127.1"/>
    <property type="molecule type" value="Genomic_DNA"/>
</dbReference>
<evidence type="ECO:0000256" key="2">
    <source>
        <dbReference type="ARBA" id="ARBA00013090"/>
    </source>
</evidence>
<dbReference type="GO" id="GO:0009252">
    <property type="term" value="P:peptidoglycan biosynthetic process"/>
    <property type="evidence" value="ECO:0007669"/>
    <property type="project" value="UniProtKB-UniRule"/>
</dbReference>
<keyword evidence="4 8" id="KW-0573">Peptidoglycan synthesis</keyword>
<comment type="catalytic activity">
    <reaction evidence="1 8">
        <text>L-glutamate = D-glutamate</text>
        <dbReference type="Rhea" id="RHEA:12813"/>
        <dbReference type="ChEBI" id="CHEBI:29985"/>
        <dbReference type="ChEBI" id="CHEBI:29986"/>
        <dbReference type="EC" id="5.1.1.3"/>
    </reaction>
</comment>
<dbReference type="GO" id="GO:0008881">
    <property type="term" value="F:glutamate racemase activity"/>
    <property type="evidence" value="ECO:0007669"/>
    <property type="project" value="UniProtKB-UniRule"/>
</dbReference>
<dbReference type="InterPro" id="IPR033134">
    <property type="entry name" value="Asp/Glu_racemase_AS_2"/>
</dbReference>
<evidence type="ECO:0000256" key="7">
    <source>
        <dbReference type="ARBA" id="ARBA00070053"/>
    </source>
</evidence>
<comment type="similarity">
    <text evidence="8">Belongs to the aspartate/glutamate racemases family.</text>
</comment>
<dbReference type="InterPro" id="IPR001920">
    <property type="entry name" value="Asp/Glu_race"/>
</dbReference>
<dbReference type="PANTHER" id="PTHR21198:SF2">
    <property type="entry name" value="GLUTAMATE RACEMASE"/>
    <property type="match status" value="1"/>
</dbReference>
<reference evidence="10" key="1">
    <citation type="submission" date="2016-11" db="EMBL/GenBank/DDBJ databases">
        <title>Actinomyces gypaetusis sp. nov. isolated from Gypaetus barbatus in Qinghai Tibet Plateau China.</title>
        <authorList>
            <person name="Meng X."/>
        </authorList>
    </citation>
    <scope>NUCLEOTIDE SEQUENCE [LARGE SCALE GENOMIC DNA]</scope>
    <source>
        <strain evidence="10">DSM 15383</strain>
    </source>
</reference>
<dbReference type="PROSITE" id="PS00924">
    <property type="entry name" value="ASP_GLU_RACEMASE_2"/>
    <property type="match status" value="1"/>
</dbReference>
<feature type="binding site" evidence="8">
    <location>
        <begin position="42"/>
        <end position="43"/>
    </location>
    <ligand>
        <name>substrate</name>
    </ligand>
</feature>
<organism evidence="9 10">
    <name type="scientific">Boudabousia marimammalium</name>
    <dbReference type="NCBI Taxonomy" id="156892"/>
    <lineage>
        <taxon>Bacteria</taxon>
        <taxon>Bacillati</taxon>
        <taxon>Actinomycetota</taxon>
        <taxon>Actinomycetes</taxon>
        <taxon>Actinomycetales</taxon>
        <taxon>Actinomycetaceae</taxon>
        <taxon>Boudabousia</taxon>
    </lineage>
</organism>
<dbReference type="PANTHER" id="PTHR21198">
    <property type="entry name" value="GLUTAMATE RACEMASE"/>
    <property type="match status" value="1"/>
</dbReference>
<feature type="binding site" evidence="8">
    <location>
        <begin position="74"/>
        <end position="75"/>
    </location>
    <ligand>
        <name>substrate</name>
    </ligand>
</feature>
<evidence type="ECO:0000313" key="10">
    <source>
        <dbReference type="Proteomes" id="UP000186465"/>
    </source>
</evidence>
<feature type="binding site" evidence="8">
    <location>
        <begin position="184"/>
        <end position="185"/>
    </location>
    <ligand>
        <name>substrate</name>
    </ligand>
</feature>
<dbReference type="InterPro" id="IPR015942">
    <property type="entry name" value="Asp/Glu/hydantoin_racemase"/>
</dbReference>
<dbReference type="InterPro" id="IPR018187">
    <property type="entry name" value="Asp/Glu_racemase_AS_1"/>
</dbReference>
<keyword evidence="6 8" id="KW-0961">Cell wall biogenesis/degradation</keyword>
<name>A0A1Q5PMC8_9ACTO</name>
<feature type="active site" description="Proton donor/acceptor" evidence="8">
    <location>
        <position position="73"/>
    </location>
</feature>
<evidence type="ECO:0000256" key="4">
    <source>
        <dbReference type="ARBA" id="ARBA00022984"/>
    </source>
</evidence>
<comment type="pathway">
    <text evidence="8">Cell wall biogenesis; peptidoglycan biosynthesis.</text>
</comment>
<feature type="active site" description="Proton donor/acceptor" evidence="8">
    <location>
        <position position="183"/>
    </location>
</feature>
<evidence type="ECO:0000256" key="1">
    <source>
        <dbReference type="ARBA" id="ARBA00001602"/>
    </source>
</evidence>
<dbReference type="AlphaFoldDB" id="A0A1Q5PMC8"/>
<protein>
    <recommendedName>
        <fullName evidence="7 8">Glutamate racemase</fullName>
        <ecNumber evidence="2 8">5.1.1.3</ecNumber>
    </recommendedName>
</protein>
<gene>
    <name evidence="8" type="primary">murI</name>
    <name evidence="9" type="ORF">BM477_06300</name>
</gene>
<evidence type="ECO:0000256" key="6">
    <source>
        <dbReference type="ARBA" id="ARBA00023316"/>
    </source>
</evidence>
<accession>A0A1Q5PMC8</accession>
<evidence type="ECO:0000256" key="5">
    <source>
        <dbReference type="ARBA" id="ARBA00023235"/>
    </source>
</evidence>
<dbReference type="UniPathway" id="UPA00219"/>
<evidence type="ECO:0000256" key="3">
    <source>
        <dbReference type="ARBA" id="ARBA00022960"/>
    </source>
</evidence>
<dbReference type="STRING" id="156892.BM477_06300"/>
<comment type="function">
    <text evidence="8">Provides the (R)-glutamate required for cell wall biosynthesis.</text>
</comment>
<dbReference type="InterPro" id="IPR004391">
    <property type="entry name" value="Glu_race"/>
</dbReference>
<dbReference type="Proteomes" id="UP000186465">
    <property type="component" value="Unassembled WGS sequence"/>
</dbReference>
<dbReference type="OrthoDB" id="9801055at2"/>
<dbReference type="SUPFAM" id="SSF53681">
    <property type="entry name" value="Aspartate/glutamate racemase"/>
    <property type="match status" value="2"/>
</dbReference>
<keyword evidence="5 8" id="KW-0413">Isomerase</keyword>
<keyword evidence="3 8" id="KW-0133">Cell shape</keyword>
<feature type="binding site" evidence="8">
    <location>
        <begin position="10"/>
        <end position="11"/>
    </location>
    <ligand>
        <name>substrate</name>
    </ligand>
</feature>
<proteinExistence type="inferred from homology"/>
<dbReference type="NCBIfam" id="TIGR00067">
    <property type="entry name" value="glut_race"/>
    <property type="match status" value="1"/>
</dbReference>
<dbReference type="Gene3D" id="3.40.50.1860">
    <property type="match status" value="2"/>
</dbReference>
<dbReference type="GO" id="GO:0071555">
    <property type="term" value="P:cell wall organization"/>
    <property type="evidence" value="ECO:0007669"/>
    <property type="project" value="UniProtKB-KW"/>
</dbReference>
<evidence type="ECO:0000313" key="9">
    <source>
        <dbReference type="EMBL" id="OKL48127.1"/>
    </source>
</evidence>